<dbReference type="GO" id="GO:0005524">
    <property type="term" value="F:ATP binding"/>
    <property type="evidence" value="ECO:0007669"/>
    <property type="project" value="UniProtKB-KW"/>
</dbReference>
<keyword evidence="2" id="KW-0547">Nucleotide-binding</keyword>
<sequence>GTEHLLAGISKVSEGVAANILYNYNLVYADIMKAISEDMGIEGRVRTRSRSRNLETTARAKAILERAYVEASKQGLPQIGTEHILLAIVADPDCEAHCILTSFRVNIKKICADILKLTNRDPREIRQYIQTEKRQRDDNVSATPTLDQFGRDLTKAAKAGQLDPVVGRDVEIRRIIQILSRRTKNNPCLIGEPGVGKTAIVEAIAQKIVQGLVPETMEGKRLISLDLSGTVAGSKYRGEFEERLKRI</sequence>
<dbReference type="Pfam" id="PF00004">
    <property type="entry name" value="AAA"/>
    <property type="match status" value="1"/>
</dbReference>
<dbReference type="GO" id="GO:0005737">
    <property type="term" value="C:cytoplasm"/>
    <property type="evidence" value="ECO:0007669"/>
    <property type="project" value="TreeGrafter"/>
</dbReference>
<evidence type="ECO:0000256" key="1">
    <source>
        <dbReference type="ARBA" id="ARBA00022737"/>
    </source>
</evidence>
<dbReference type="AlphaFoldDB" id="K1UN18"/>
<dbReference type="GO" id="GO:0016887">
    <property type="term" value="F:ATP hydrolysis activity"/>
    <property type="evidence" value="ECO:0007669"/>
    <property type="project" value="InterPro"/>
</dbReference>
<organism evidence="5">
    <name type="scientific">human gut metagenome</name>
    <dbReference type="NCBI Taxonomy" id="408170"/>
    <lineage>
        <taxon>unclassified sequences</taxon>
        <taxon>metagenomes</taxon>
        <taxon>organismal metagenomes</taxon>
    </lineage>
</organism>
<dbReference type="InterPro" id="IPR004176">
    <property type="entry name" value="Clp_R_N"/>
</dbReference>
<evidence type="ECO:0000256" key="2">
    <source>
        <dbReference type="ARBA" id="ARBA00022741"/>
    </source>
</evidence>
<dbReference type="Pfam" id="PF02861">
    <property type="entry name" value="Clp_N"/>
    <property type="match status" value="1"/>
</dbReference>
<protein>
    <submittedName>
        <fullName evidence="5">ATPase AAA-2 domain protein</fullName>
    </submittedName>
</protein>
<accession>K1UN18</accession>
<name>K1UN18_9ZZZZ</name>
<feature type="non-terminal residue" evidence="5">
    <location>
        <position position="247"/>
    </location>
</feature>
<evidence type="ECO:0000259" key="4">
    <source>
        <dbReference type="PROSITE" id="PS51903"/>
    </source>
</evidence>
<gene>
    <name evidence="5" type="ORF">LEA_02351</name>
</gene>
<dbReference type="Gene3D" id="3.40.50.300">
    <property type="entry name" value="P-loop containing nucleotide triphosphate hydrolases"/>
    <property type="match status" value="1"/>
</dbReference>
<feature type="non-terminal residue" evidence="5">
    <location>
        <position position="1"/>
    </location>
</feature>
<dbReference type="CDD" id="cd00009">
    <property type="entry name" value="AAA"/>
    <property type="match status" value="1"/>
</dbReference>
<evidence type="ECO:0000256" key="3">
    <source>
        <dbReference type="ARBA" id="ARBA00022840"/>
    </source>
</evidence>
<dbReference type="GO" id="GO:0034605">
    <property type="term" value="P:cellular response to heat"/>
    <property type="evidence" value="ECO:0007669"/>
    <property type="project" value="TreeGrafter"/>
</dbReference>
<dbReference type="Gene3D" id="1.10.1780.10">
    <property type="entry name" value="Clp, N-terminal domain"/>
    <property type="match status" value="1"/>
</dbReference>
<comment type="caution">
    <text evidence="5">The sequence shown here is derived from an EMBL/GenBank/DDBJ whole genome shotgun (WGS) entry which is preliminary data.</text>
</comment>
<dbReference type="EMBL" id="AJWY01001627">
    <property type="protein sequence ID" value="EKC79520.1"/>
    <property type="molecule type" value="Genomic_DNA"/>
</dbReference>
<dbReference type="InterPro" id="IPR027417">
    <property type="entry name" value="P-loop_NTPase"/>
</dbReference>
<proteinExistence type="predicted"/>
<reference evidence="5" key="1">
    <citation type="journal article" date="2013" name="Environ. Microbiol.">
        <title>Microbiota from the distal guts of lean and obese adolescents exhibit partial functional redundancy besides clear differences in community structure.</title>
        <authorList>
            <person name="Ferrer M."/>
            <person name="Ruiz A."/>
            <person name="Lanza F."/>
            <person name="Haange S.B."/>
            <person name="Oberbach A."/>
            <person name="Till H."/>
            <person name="Bargiela R."/>
            <person name="Campoy C."/>
            <person name="Segura M.T."/>
            <person name="Richter M."/>
            <person name="von Bergen M."/>
            <person name="Seifert J."/>
            <person name="Suarez A."/>
        </authorList>
    </citation>
    <scope>NUCLEOTIDE SEQUENCE</scope>
</reference>
<dbReference type="SUPFAM" id="SSF81923">
    <property type="entry name" value="Double Clp-N motif"/>
    <property type="match status" value="1"/>
</dbReference>
<evidence type="ECO:0000313" key="5">
    <source>
        <dbReference type="EMBL" id="EKC79520.1"/>
    </source>
</evidence>
<keyword evidence="1" id="KW-0677">Repeat</keyword>
<dbReference type="PROSITE" id="PS51903">
    <property type="entry name" value="CLP_R"/>
    <property type="match status" value="1"/>
</dbReference>
<feature type="domain" description="Clp R" evidence="4">
    <location>
        <begin position="1"/>
        <end position="120"/>
    </location>
</feature>
<dbReference type="SUPFAM" id="SSF52540">
    <property type="entry name" value="P-loop containing nucleoside triphosphate hydrolases"/>
    <property type="match status" value="1"/>
</dbReference>
<dbReference type="InterPro" id="IPR003959">
    <property type="entry name" value="ATPase_AAA_core"/>
</dbReference>
<keyword evidence="3" id="KW-0067">ATP-binding</keyword>
<dbReference type="InterPro" id="IPR050130">
    <property type="entry name" value="ClpA_ClpB"/>
</dbReference>
<dbReference type="InterPro" id="IPR036628">
    <property type="entry name" value="Clp_N_dom_sf"/>
</dbReference>
<dbReference type="PANTHER" id="PTHR11638:SF175">
    <property type="entry name" value="ATP-DEPENDENT CLP PROTEASE, ATP-BINDING SUBUNIT CLPC"/>
    <property type="match status" value="1"/>
</dbReference>
<dbReference type="PANTHER" id="PTHR11638">
    <property type="entry name" value="ATP-DEPENDENT CLP PROTEASE"/>
    <property type="match status" value="1"/>
</dbReference>